<feature type="transmembrane region" description="Helical" evidence="1">
    <location>
        <begin position="44"/>
        <end position="67"/>
    </location>
</feature>
<feature type="transmembrane region" description="Helical" evidence="1">
    <location>
        <begin position="563"/>
        <end position="590"/>
    </location>
</feature>
<accession>A0A7S1AFL7</accession>
<gene>
    <name evidence="2" type="ORF">NSCI0253_LOCUS27130</name>
</gene>
<dbReference type="EMBL" id="HBFQ01038256">
    <property type="protein sequence ID" value="CAD8852780.1"/>
    <property type="molecule type" value="Transcribed_RNA"/>
</dbReference>
<dbReference type="AlphaFoldDB" id="A0A7S1AFL7"/>
<feature type="transmembrane region" description="Helical" evidence="1">
    <location>
        <begin position="637"/>
        <end position="661"/>
    </location>
</feature>
<feature type="transmembrane region" description="Helical" evidence="1">
    <location>
        <begin position="116"/>
        <end position="136"/>
    </location>
</feature>
<proteinExistence type="predicted"/>
<feature type="transmembrane region" description="Helical" evidence="1">
    <location>
        <begin position="397"/>
        <end position="415"/>
    </location>
</feature>
<feature type="transmembrane region" description="Helical" evidence="1">
    <location>
        <begin position="371"/>
        <end position="391"/>
    </location>
</feature>
<feature type="transmembrane region" description="Helical" evidence="1">
    <location>
        <begin position="183"/>
        <end position="205"/>
    </location>
</feature>
<feature type="transmembrane region" description="Helical" evidence="1">
    <location>
        <begin position="286"/>
        <end position="305"/>
    </location>
</feature>
<evidence type="ECO:0000313" key="2">
    <source>
        <dbReference type="EMBL" id="CAD8852780.1"/>
    </source>
</evidence>
<feature type="transmembrane region" description="Helical" evidence="1">
    <location>
        <begin position="317"/>
        <end position="339"/>
    </location>
</feature>
<evidence type="ECO:0000256" key="1">
    <source>
        <dbReference type="SAM" id="Phobius"/>
    </source>
</evidence>
<sequence length="720" mass="76351">MGSSSSAAVDGRRAEQLDRTSQLLADAEQKVERLEASQASAKRWIFVAFGGGLLVGLLLGIGIGIAVSPGESLSTLIPRTDLAPKTVGRQLDPEGNPKLMNAVFGLTLRLFSVANVLHLAGSITLTVACLVFLCGVWARHPFAFAECFVISAVYVAVLALMGLRLACHDDDGSKLVGGLLQTVSVYAMLPTMGFGLEAAGVCWTFPCLTLGSAASSLVALSPAVSLALATVSASGVSMGLFLHHLSGFPLLMAPLFFCVYLSFMGLSLLTWALLRLPCRGGLLQPEVLCTALFGLGMFFVAEVLLVDALPEAKMGLLVTSMNALLISMPLVLLGCLEVLQPEDAGPERSVYRPWLLLQHGLSTLLRSRDSWAFAVLAGFYVLLWSFVMTTALRLQLWAARPFALLSMSMLCFAAPRRRHWALGFRVPLGLWFLGSVAYAEQSTAGNGDPVLQELLHWLGPQPGPFLELAENILQVLTLSTALQFLAMGAEFASESGERSWIGVSSYWIVSLLALSVRSDSSGFIVGSCISAWAIGLWVAGLRKAPTWADTAPRLVMLVSAARFCHLGHGGFLVPAAAGSMVGFSILSMLFGEDQRVTSVRQILVHADLAAAAPVNRTLAFAACVAINVYGAVCGEPLLITLGCFCLYVGIAALAGAEWWFIMVAGSGLATMLLGEVVQTVLGPVHTVLGPLFGTGLPIDLQASRALVQELVLVFQGLALE</sequence>
<feature type="transmembrane region" description="Helical" evidence="1">
    <location>
        <begin position="248"/>
        <end position="274"/>
    </location>
</feature>
<keyword evidence="1" id="KW-1133">Transmembrane helix</keyword>
<keyword evidence="1" id="KW-0472">Membrane</keyword>
<feature type="transmembrane region" description="Helical" evidence="1">
    <location>
        <begin position="422"/>
        <end position="439"/>
    </location>
</feature>
<keyword evidence="1" id="KW-0812">Transmembrane</keyword>
<protein>
    <submittedName>
        <fullName evidence="2">Uncharacterized protein</fullName>
    </submittedName>
</protein>
<feature type="transmembrane region" description="Helical" evidence="1">
    <location>
        <begin position="143"/>
        <end position="163"/>
    </location>
</feature>
<reference evidence="2" key="1">
    <citation type="submission" date="2021-01" db="EMBL/GenBank/DDBJ databases">
        <authorList>
            <person name="Corre E."/>
            <person name="Pelletier E."/>
            <person name="Niang G."/>
            <person name="Scheremetjew M."/>
            <person name="Finn R."/>
            <person name="Kale V."/>
            <person name="Holt S."/>
            <person name="Cochrane G."/>
            <person name="Meng A."/>
            <person name="Brown T."/>
            <person name="Cohen L."/>
        </authorList>
    </citation>
    <scope>NUCLEOTIDE SEQUENCE</scope>
</reference>
<feature type="transmembrane region" description="Helical" evidence="1">
    <location>
        <begin position="522"/>
        <end position="542"/>
    </location>
</feature>
<feature type="transmembrane region" description="Helical" evidence="1">
    <location>
        <begin position="610"/>
        <end position="630"/>
    </location>
</feature>
<organism evidence="2">
    <name type="scientific">Noctiluca scintillans</name>
    <name type="common">Sea sparkle</name>
    <name type="synonym">Red tide dinoflagellate</name>
    <dbReference type="NCBI Taxonomy" id="2966"/>
    <lineage>
        <taxon>Eukaryota</taxon>
        <taxon>Sar</taxon>
        <taxon>Alveolata</taxon>
        <taxon>Dinophyceae</taxon>
        <taxon>Noctilucales</taxon>
        <taxon>Noctilucaceae</taxon>
        <taxon>Noctiluca</taxon>
    </lineage>
</organism>
<name>A0A7S1AFL7_NOCSC</name>
<feature type="transmembrane region" description="Helical" evidence="1">
    <location>
        <begin position="217"/>
        <end position="242"/>
    </location>
</feature>